<dbReference type="EMBL" id="JADOTY010000001">
    <property type="protein sequence ID" value="MBG6104927.1"/>
    <property type="molecule type" value="Genomic_DNA"/>
</dbReference>
<reference evidence="1 2" key="1">
    <citation type="submission" date="2020-11" db="EMBL/GenBank/DDBJ databases">
        <title>Sequencing the genomes of 1000 actinobacteria strains.</title>
        <authorList>
            <person name="Klenk H.-P."/>
        </authorList>
    </citation>
    <scope>NUCLEOTIDE SEQUENCE [LARGE SCALE GENOMIC DNA]</scope>
    <source>
        <strain evidence="1 2">DSM 101695</strain>
    </source>
</reference>
<accession>A0ABS0K8I4</accession>
<comment type="caution">
    <text evidence="1">The sequence shown here is derived from an EMBL/GenBank/DDBJ whole genome shotgun (WGS) entry which is preliminary data.</text>
</comment>
<gene>
    <name evidence="1" type="ORF">IW249_005341</name>
</gene>
<proteinExistence type="predicted"/>
<protein>
    <submittedName>
        <fullName evidence="1">Uncharacterized protein</fullName>
    </submittedName>
</protein>
<evidence type="ECO:0000313" key="1">
    <source>
        <dbReference type="EMBL" id="MBG6104927.1"/>
    </source>
</evidence>
<dbReference type="RefSeq" id="WP_196923292.1">
    <property type="nucleotide sequence ID" value="NZ_JADOTY010000001.1"/>
</dbReference>
<organism evidence="1 2">
    <name type="scientific">Micromonospora vinacea</name>
    <dbReference type="NCBI Taxonomy" id="709878"/>
    <lineage>
        <taxon>Bacteria</taxon>
        <taxon>Bacillati</taxon>
        <taxon>Actinomycetota</taxon>
        <taxon>Actinomycetes</taxon>
        <taxon>Micromonosporales</taxon>
        <taxon>Micromonosporaceae</taxon>
        <taxon>Micromonospora</taxon>
    </lineage>
</organism>
<sequence length="302" mass="32918">MIAASDTLATATRVERLRRYMGAQVLGSSGDCICRKLGSCRRSVLFDRRGEPRPEVSYGAGQLSHVGRHYDLTLDGKPCRILVIAMDTVRLREHVTLEQRHAEVMESADVPFTRRNPHMRGTASALRLAVGRQPGDDREGEQLHIGGARQPVHLFDAYAMANLRLCSATADGERSLSSATMSRNCLPHLAATIKILEPTLCIVQGVQVNRVLTELISRRRQVAPHVEQARVAGVDALVAAFTNPSARGIYRWGQLTGVPYLYGTVVPALRVAHQVVVGAPALSGNAVHPQRRPAVPDRQPPG</sequence>
<dbReference type="Proteomes" id="UP000631791">
    <property type="component" value="Unassembled WGS sequence"/>
</dbReference>
<evidence type="ECO:0000313" key="2">
    <source>
        <dbReference type="Proteomes" id="UP000631791"/>
    </source>
</evidence>
<name>A0ABS0K8I4_9ACTN</name>
<keyword evidence="2" id="KW-1185">Reference proteome</keyword>